<evidence type="ECO:0000256" key="1">
    <source>
        <dbReference type="ARBA" id="ARBA00001933"/>
    </source>
</evidence>
<dbReference type="EMBL" id="JBHTBW010000002">
    <property type="protein sequence ID" value="MFC7439647.1"/>
    <property type="molecule type" value="Genomic_DNA"/>
</dbReference>
<protein>
    <submittedName>
        <fullName evidence="7">Pyridoxal phosphate-dependent decarboxylase family protein</fullName>
    </submittedName>
</protein>
<evidence type="ECO:0000313" key="8">
    <source>
        <dbReference type="Proteomes" id="UP001596500"/>
    </source>
</evidence>
<sequence>MRKKPKTLAEHLFLNNSYESRAEYHRAMSHAQQIIYEQFANRPQPFSGIQVQELTSQLDQFEVCPEEGSDLADIITRAGQTILKHSIAVHHPTCSAHLHCPPLIPALAAEAMISASNQSMDSWDQSPAATLLEEKLIRWLCHLYGYTEEADGVFTSGGTQSNFMGLLLARDHYIKERLGWHVQKRGLPPESSKLRILCAKTAHFTVKQSAALLGLGERAVVCVDTDEHMRMCLNDLDQRLNELHAQGLLPFALVATAGSTDFGAIDPISECASRAKHFGMWLHVDAAYGGAVILSDQHKHLLSGIETADSITVDFHKLFYQPISCGAFLTKKAIHFNLMKWNADYLNPEEDERQGIPNLVAKSVQTTRRFDALKLWISMQTIGRAQFAELINHTIELAQKTAQLISEDPQLELINKEPSLNAIVFRYAAQTAANEPAALNKQNQLNQSIRQALLQSGQVVLAQTKVGGMHCLKLTMLNPRMTMEDVKFILHQVKQTGELLELQKGEKEGHAQKHS</sequence>
<dbReference type="Proteomes" id="UP001596500">
    <property type="component" value="Unassembled WGS sequence"/>
</dbReference>
<dbReference type="Gene3D" id="3.90.1150.10">
    <property type="entry name" value="Aspartate Aminotransferase, domain 1"/>
    <property type="match status" value="1"/>
</dbReference>
<dbReference type="InterPro" id="IPR002129">
    <property type="entry name" value="PyrdxlP-dep_de-COase"/>
</dbReference>
<dbReference type="Pfam" id="PF00282">
    <property type="entry name" value="Pyridoxal_deC"/>
    <property type="match status" value="1"/>
</dbReference>
<dbReference type="InterPro" id="IPR021115">
    <property type="entry name" value="Pyridoxal-P_BS"/>
</dbReference>
<reference evidence="8" key="1">
    <citation type="journal article" date="2019" name="Int. J. Syst. Evol. Microbiol.">
        <title>The Global Catalogue of Microorganisms (GCM) 10K type strain sequencing project: providing services to taxonomists for standard genome sequencing and annotation.</title>
        <authorList>
            <consortium name="The Broad Institute Genomics Platform"/>
            <consortium name="The Broad Institute Genome Sequencing Center for Infectious Disease"/>
            <person name="Wu L."/>
            <person name="Ma J."/>
        </authorList>
    </citation>
    <scope>NUCLEOTIDE SEQUENCE [LARGE SCALE GENOMIC DNA]</scope>
    <source>
        <strain evidence="8">CGMCC 1.12942</strain>
    </source>
</reference>
<evidence type="ECO:0000256" key="5">
    <source>
        <dbReference type="ARBA" id="ARBA00023239"/>
    </source>
</evidence>
<organism evidence="7 8">
    <name type="scientific">Laceyella putida</name>
    <dbReference type="NCBI Taxonomy" id="110101"/>
    <lineage>
        <taxon>Bacteria</taxon>
        <taxon>Bacillati</taxon>
        <taxon>Bacillota</taxon>
        <taxon>Bacilli</taxon>
        <taxon>Bacillales</taxon>
        <taxon>Thermoactinomycetaceae</taxon>
        <taxon>Laceyella</taxon>
    </lineage>
</organism>
<dbReference type="InterPro" id="IPR015422">
    <property type="entry name" value="PyrdxlP-dep_Trfase_small"/>
</dbReference>
<dbReference type="SUPFAM" id="SSF53383">
    <property type="entry name" value="PLP-dependent transferases"/>
    <property type="match status" value="1"/>
</dbReference>
<gene>
    <name evidence="7" type="ORF">ACFQNG_00485</name>
</gene>
<evidence type="ECO:0000313" key="7">
    <source>
        <dbReference type="EMBL" id="MFC7439647.1"/>
    </source>
</evidence>
<comment type="similarity">
    <text evidence="2 6">Belongs to the group II decarboxylase family.</text>
</comment>
<comment type="cofactor">
    <cofactor evidence="1 6">
        <name>pyridoxal 5'-phosphate</name>
        <dbReference type="ChEBI" id="CHEBI:597326"/>
    </cofactor>
</comment>
<dbReference type="RefSeq" id="WP_379862835.1">
    <property type="nucleotide sequence ID" value="NZ_JBHTBW010000002.1"/>
</dbReference>
<keyword evidence="4 6" id="KW-0663">Pyridoxal phosphate</keyword>
<dbReference type="PROSITE" id="PS00392">
    <property type="entry name" value="DDC_GAD_HDC_YDC"/>
    <property type="match status" value="1"/>
</dbReference>
<dbReference type="Gene3D" id="3.40.640.10">
    <property type="entry name" value="Type I PLP-dependent aspartate aminotransferase-like (Major domain)"/>
    <property type="match status" value="1"/>
</dbReference>
<evidence type="ECO:0000256" key="3">
    <source>
        <dbReference type="ARBA" id="ARBA00022793"/>
    </source>
</evidence>
<comment type="caution">
    <text evidence="7">The sequence shown here is derived from an EMBL/GenBank/DDBJ whole genome shotgun (WGS) entry which is preliminary data.</text>
</comment>
<keyword evidence="3" id="KW-0210">Decarboxylase</keyword>
<evidence type="ECO:0000256" key="4">
    <source>
        <dbReference type="ARBA" id="ARBA00022898"/>
    </source>
</evidence>
<proteinExistence type="inferred from homology"/>
<keyword evidence="8" id="KW-1185">Reference proteome</keyword>
<name>A0ABW2RFA2_9BACL</name>
<evidence type="ECO:0000256" key="6">
    <source>
        <dbReference type="RuleBase" id="RU000382"/>
    </source>
</evidence>
<dbReference type="PANTHER" id="PTHR45677">
    <property type="entry name" value="GLUTAMATE DECARBOXYLASE-RELATED"/>
    <property type="match status" value="1"/>
</dbReference>
<dbReference type="Gene3D" id="1.20.1650.10">
    <property type="entry name" value="PLP-dependent transferases"/>
    <property type="match status" value="1"/>
</dbReference>
<evidence type="ECO:0000256" key="2">
    <source>
        <dbReference type="ARBA" id="ARBA00009533"/>
    </source>
</evidence>
<accession>A0ABW2RFA2</accession>
<dbReference type="PANTHER" id="PTHR45677:SF8">
    <property type="entry name" value="CYSTEINE SULFINIC ACID DECARBOXYLASE"/>
    <property type="match status" value="1"/>
</dbReference>
<dbReference type="CDD" id="cd06450">
    <property type="entry name" value="DOPA_deC_like"/>
    <property type="match status" value="1"/>
</dbReference>
<dbReference type="InterPro" id="IPR015424">
    <property type="entry name" value="PyrdxlP-dep_Trfase"/>
</dbReference>
<keyword evidence="5 6" id="KW-0456">Lyase</keyword>
<dbReference type="InterPro" id="IPR015421">
    <property type="entry name" value="PyrdxlP-dep_Trfase_major"/>
</dbReference>